<keyword evidence="3" id="KW-1185">Reference proteome</keyword>
<keyword evidence="1" id="KW-0732">Signal</keyword>
<gene>
    <name evidence="2" type="ORF">ACFOMD_07760</name>
</gene>
<evidence type="ECO:0000256" key="1">
    <source>
        <dbReference type="SAM" id="SignalP"/>
    </source>
</evidence>
<dbReference type="Proteomes" id="UP001595615">
    <property type="component" value="Unassembled WGS sequence"/>
</dbReference>
<organism evidence="2 3">
    <name type="scientific">Sphingoaurantiacus capsulatus</name>
    <dbReference type="NCBI Taxonomy" id="1771310"/>
    <lineage>
        <taxon>Bacteria</taxon>
        <taxon>Pseudomonadati</taxon>
        <taxon>Pseudomonadota</taxon>
        <taxon>Alphaproteobacteria</taxon>
        <taxon>Sphingomonadales</taxon>
        <taxon>Sphingosinicellaceae</taxon>
        <taxon>Sphingoaurantiacus</taxon>
    </lineage>
</organism>
<name>A0ABV7X8J6_9SPHN</name>
<feature type="chain" id="PRO_5045180311" evidence="1">
    <location>
        <begin position="20"/>
        <end position="135"/>
    </location>
</feature>
<feature type="signal peptide" evidence="1">
    <location>
        <begin position="1"/>
        <end position="19"/>
    </location>
</feature>
<dbReference type="EMBL" id="JBHRXV010000004">
    <property type="protein sequence ID" value="MFC3712459.1"/>
    <property type="molecule type" value="Genomic_DNA"/>
</dbReference>
<dbReference type="RefSeq" id="WP_380859364.1">
    <property type="nucleotide sequence ID" value="NZ_JBHRXV010000004.1"/>
</dbReference>
<evidence type="ECO:0000313" key="2">
    <source>
        <dbReference type="EMBL" id="MFC3712459.1"/>
    </source>
</evidence>
<sequence length="135" mass="14759">MLKYLLPAVALTVAVAAYAGSNDRAANRELALRGKALAEPVSCILTRQIDDINAVTPRVVLFHLKNGRTYRNDLPNACPQITRSGSSFAYRSYGRLCAVDVMQVSEPASGFDYGGCQLGKFTRYELPEGLNPRSF</sequence>
<reference evidence="3" key="1">
    <citation type="journal article" date="2019" name="Int. J. Syst. Evol. Microbiol.">
        <title>The Global Catalogue of Microorganisms (GCM) 10K type strain sequencing project: providing services to taxonomists for standard genome sequencing and annotation.</title>
        <authorList>
            <consortium name="The Broad Institute Genomics Platform"/>
            <consortium name="The Broad Institute Genome Sequencing Center for Infectious Disease"/>
            <person name="Wu L."/>
            <person name="Ma J."/>
        </authorList>
    </citation>
    <scope>NUCLEOTIDE SEQUENCE [LARGE SCALE GENOMIC DNA]</scope>
    <source>
        <strain evidence="3">KCTC 42644</strain>
    </source>
</reference>
<comment type="caution">
    <text evidence="2">The sequence shown here is derived from an EMBL/GenBank/DDBJ whole genome shotgun (WGS) entry which is preliminary data.</text>
</comment>
<protein>
    <submittedName>
        <fullName evidence="2">Uncharacterized protein</fullName>
    </submittedName>
</protein>
<evidence type="ECO:0000313" key="3">
    <source>
        <dbReference type="Proteomes" id="UP001595615"/>
    </source>
</evidence>
<proteinExistence type="predicted"/>
<accession>A0ABV7X8J6</accession>